<evidence type="ECO:0000256" key="5">
    <source>
        <dbReference type="ARBA" id="ARBA00023239"/>
    </source>
</evidence>
<keyword evidence="3 7" id="KW-1133">Transmembrane helix</keyword>
<evidence type="ECO:0000256" key="1">
    <source>
        <dbReference type="ARBA" id="ARBA00022475"/>
    </source>
</evidence>
<protein>
    <recommendedName>
        <fullName evidence="10">Aminodeoxychorismate lyase</fullName>
    </recommendedName>
</protein>
<dbReference type="GO" id="GO:0071555">
    <property type="term" value="P:cell wall organization"/>
    <property type="evidence" value="ECO:0007669"/>
    <property type="project" value="UniProtKB-KW"/>
</dbReference>
<proteinExistence type="predicted"/>
<dbReference type="AlphaFoldDB" id="A0A1F6UV44"/>
<evidence type="ECO:0000256" key="2">
    <source>
        <dbReference type="ARBA" id="ARBA00022692"/>
    </source>
</evidence>
<keyword evidence="5" id="KW-0456">Lyase</keyword>
<dbReference type="InterPro" id="IPR003770">
    <property type="entry name" value="MLTG-like"/>
</dbReference>
<evidence type="ECO:0000256" key="4">
    <source>
        <dbReference type="ARBA" id="ARBA00023136"/>
    </source>
</evidence>
<feature type="transmembrane region" description="Helical" evidence="7">
    <location>
        <begin position="6"/>
        <end position="26"/>
    </location>
</feature>
<dbReference type="STRING" id="1801732.A2814_01825"/>
<dbReference type="GO" id="GO:0016829">
    <property type="term" value="F:lyase activity"/>
    <property type="evidence" value="ECO:0007669"/>
    <property type="project" value="UniProtKB-KW"/>
</dbReference>
<evidence type="ECO:0008006" key="10">
    <source>
        <dbReference type="Google" id="ProtNLM"/>
    </source>
</evidence>
<reference evidence="8 9" key="1">
    <citation type="journal article" date="2016" name="Nat. Commun.">
        <title>Thousands of microbial genomes shed light on interconnected biogeochemical processes in an aquifer system.</title>
        <authorList>
            <person name="Anantharaman K."/>
            <person name="Brown C.T."/>
            <person name="Hug L.A."/>
            <person name="Sharon I."/>
            <person name="Castelle C.J."/>
            <person name="Probst A.J."/>
            <person name="Thomas B.C."/>
            <person name="Singh A."/>
            <person name="Wilkins M.J."/>
            <person name="Karaoz U."/>
            <person name="Brodie E.L."/>
            <person name="Williams K.H."/>
            <person name="Hubbard S.S."/>
            <person name="Banfield J.F."/>
        </authorList>
    </citation>
    <scope>NUCLEOTIDE SEQUENCE [LARGE SCALE GENOMIC DNA]</scope>
</reference>
<dbReference type="Proteomes" id="UP000177869">
    <property type="component" value="Unassembled WGS sequence"/>
</dbReference>
<name>A0A1F6UV44_9BACT</name>
<dbReference type="Pfam" id="PF02618">
    <property type="entry name" value="YceG"/>
    <property type="match status" value="1"/>
</dbReference>
<comment type="caution">
    <text evidence="8">The sequence shown here is derived from an EMBL/GenBank/DDBJ whole genome shotgun (WGS) entry which is preliminary data.</text>
</comment>
<keyword evidence="4 7" id="KW-0472">Membrane</keyword>
<evidence type="ECO:0000313" key="9">
    <source>
        <dbReference type="Proteomes" id="UP000177869"/>
    </source>
</evidence>
<evidence type="ECO:0000256" key="7">
    <source>
        <dbReference type="SAM" id="Phobius"/>
    </source>
</evidence>
<keyword evidence="6" id="KW-0961">Cell wall biogenesis/degradation</keyword>
<evidence type="ECO:0000256" key="6">
    <source>
        <dbReference type="ARBA" id="ARBA00023316"/>
    </source>
</evidence>
<dbReference type="PANTHER" id="PTHR30518">
    <property type="entry name" value="ENDOLYTIC MUREIN TRANSGLYCOSYLASE"/>
    <property type="match status" value="1"/>
</dbReference>
<sequence>MKLKILFATFIIIAGSLFYIIFHFGFSPAMLAKLSFYVNLANPFVRIVRVEAGLRKEEVAEVMADKLGWNEKEKLDFINIHLATNSTNLEGHYFPKTYMINKNEGPSAVTATMFEEFSKQTDKIKKPKSKQIINQDTAVKIASIVQRESNGKNDMKLISGIIWNRIFNGMKLQMDATLQYAKGSEEDGWWEQVTPEDKKIKSAYNTYLHEGLPPGAIANPGLAAIAAVYNPQKTDCLFYLHDKNRKIHCAKTYEEHKQNISKYY</sequence>
<evidence type="ECO:0000313" key="8">
    <source>
        <dbReference type="EMBL" id="OGI61199.1"/>
    </source>
</evidence>
<keyword evidence="2 7" id="KW-0812">Transmembrane</keyword>
<organism evidence="8 9">
    <name type="scientific">Candidatus Nomurabacteria bacterium RIFCSPHIGHO2_01_FULL_38_19</name>
    <dbReference type="NCBI Taxonomy" id="1801732"/>
    <lineage>
        <taxon>Bacteria</taxon>
        <taxon>Candidatus Nomuraibacteriota</taxon>
    </lineage>
</organism>
<dbReference type="NCBIfam" id="TIGR00247">
    <property type="entry name" value="endolytic transglycosylase MltG"/>
    <property type="match status" value="1"/>
</dbReference>
<gene>
    <name evidence="8" type="ORF">A2814_01825</name>
</gene>
<dbReference type="EMBL" id="MFTI01000003">
    <property type="protein sequence ID" value="OGI61199.1"/>
    <property type="molecule type" value="Genomic_DNA"/>
</dbReference>
<evidence type="ECO:0000256" key="3">
    <source>
        <dbReference type="ARBA" id="ARBA00022989"/>
    </source>
</evidence>
<dbReference type="PANTHER" id="PTHR30518:SF2">
    <property type="entry name" value="ENDOLYTIC MUREIN TRANSGLYCOSYLASE"/>
    <property type="match status" value="1"/>
</dbReference>
<accession>A0A1F6UV44</accession>
<keyword evidence="1" id="KW-1003">Cell membrane</keyword>